<keyword evidence="2" id="KW-1185">Reference proteome</keyword>
<dbReference type="EMBL" id="HG001949">
    <property type="protein sequence ID" value="CDF38603.1"/>
    <property type="molecule type" value="Genomic_DNA"/>
</dbReference>
<dbReference type="GeneID" id="17326225"/>
<dbReference type="AlphaFoldDB" id="R7QLG1"/>
<gene>
    <name evidence="1" type="ORF">CHC_T00006414001</name>
</gene>
<proteinExistence type="predicted"/>
<dbReference type="KEGG" id="ccp:CHC_T00006414001"/>
<dbReference type="RefSeq" id="XP_005718508.1">
    <property type="nucleotide sequence ID" value="XM_005718451.1"/>
</dbReference>
<protein>
    <submittedName>
        <fullName evidence="1">Uncharacterized protein</fullName>
    </submittedName>
</protein>
<accession>R7QLG1</accession>
<name>R7QLG1_CHOCR</name>
<reference evidence="2" key="1">
    <citation type="journal article" date="2013" name="Proc. Natl. Acad. Sci. U.S.A.">
        <title>Genome structure and metabolic features in the red seaweed Chondrus crispus shed light on evolution of the Archaeplastida.</title>
        <authorList>
            <person name="Collen J."/>
            <person name="Porcel B."/>
            <person name="Carre W."/>
            <person name="Ball S.G."/>
            <person name="Chaparro C."/>
            <person name="Tonon T."/>
            <person name="Barbeyron T."/>
            <person name="Michel G."/>
            <person name="Noel B."/>
            <person name="Valentin K."/>
            <person name="Elias M."/>
            <person name="Artiguenave F."/>
            <person name="Arun A."/>
            <person name="Aury J.M."/>
            <person name="Barbosa-Neto J.F."/>
            <person name="Bothwell J.H."/>
            <person name="Bouget F.Y."/>
            <person name="Brillet L."/>
            <person name="Cabello-Hurtado F."/>
            <person name="Capella-Gutierrez S."/>
            <person name="Charrier B."/>
            <person name="Cladiere L."/>
            <person name="Cock J.M."/>
            <person name="Coelho S.M."/>
            <person name="Colleoni C."/>
            <person name="Czjzek M."/>
            <person name="Da Silva C."/>
            <person name="Delage L."/>
            <person name="Denoeud F."/>
            <person name="Deschamps P."/>
            <person name="Dittami S.M."/>
            <person name="Gabaldon T."/>
            <person name="Gachon C.M."/>
            <person name="Groisillier A."/>
            <person name="Herve C."/>
            <person name="Jabbari K."/>
            <person name="Katinka M."/>
            <person name="Kloareg B."/>
            <person name="Kowalczyk N."/>
            <person name="Labadie K."/>
            <person name="Leblanc C."/>
            <person name="Lopez P.J."/>
            <person name="McLachlan D.H."/>
            <person name="Meslet-Cladiere L."/>
            <person name="Moustafa A."/>
            <person name="Nehr Z."/>
            <person name="Nyvall Collen P."/>
            <person name="Panaud O."/>
            <person name="Partensky F."/>
            <person name="Poulain J."/>
            <person name="Rensing S.A."/>
            <person name="Rousvoal S."/>
            <person name="Samson G."/>
            <person name="Symeonidi A."/>
            <person name="Weissenbach J."/>
            <person name="Zambounis A."/>
            <person name="Wincker P."/>
            <person name="Boyen C."/>
        </authorList>
    </citation>
    <scope>NUCLEOTIDE SEQUENCE [LARGE SCALE GENOMIC DNA]</scope>
    <source>
        <strain evidence="2">cv. Stackhouse</strain>
    </source>
</reference>
<sequence>MAQTTESLDNGIDNCTGAVDVQLDDVFPSEAARARKIDDEGLIEQIGCDGMIQTADRSVTRLRELLVRCRITFAFYVEQLG</sequence>
<evidence type="ECO:0000313" key="2">
    <source>
        <dbReference type="Proteomes" id="UP000012073"/>
    </source>
</evidence>
<organism evidence="1 2">
    <name type="scientific">Chondrus crispus</name>
    <name type="common">Carrageen Irish moss</name>
    <name type="synonym">Polymorpha crispa</name>
    <dbReference type="NCBI Taxonomy" id="2769"/>
    <lineage>
        <taxon>Eukaryota</taxon>
        <taxon>Rhodophyta</taxon>
        <taxon>Florideophyceae</taxon>
        <taxon>Rhodymeniophycidae</taxon>
        <taxon>Gigartinales</taxon>
        <taxon>Gigartinaceae</taxon>
        <taxon>Chondrus</taxon>
    </lineage>
</organism>
<dbReference type="Gramene" id="CDF38603">
    <property type="protein sequence ID" value="CDF38603"/>
    <property type="gene ID" value="CHC_T00006414001"/>
</dbReference>
<evidence type="ECO:0000313" key="1">
    <source>
        <dbReference type="EMBL" id="CDF38603.1"/>
    </source>
</evidence>
<dbReference type="Proteomes" id="UP000012073">
    <property type="component" value="Unassembled WGS sequence"/>
</dbReference>